<accession>A0A1H0B6K1</accession>
<keyword evidence="3" id="KW-1185">Reference proteome</keyword>
<gene>
    <name evidence="2" type="ORF">SAMN05216259_10471</name>
</gene>
<feature type="transmembrane region" description="Helical" evidence="1">
    <location>
        <begin position="21"/>
        <end position="40"/>
    </location>
</feature>
<evidence type="ECO:0000256" key="1">
    <source>
        <dbReference type="SAM" id="Phobius"/>
    </source>
</evidence>
<protein>
    <recommendedName>
        <fullName evidence="4">PH domain-containing protein</fullName>
    </recommendedName>
</protein>
<proteinExistence type="predicted"/>
<dbReference type="OrthoDB" id="4338956at2"/>
<dbReference type="STRING" id="310781.SAMN05216259_10471"/>
<keyword evidence="1" id="KW-0472">Membrane</keyword>
<dbReference type="Proteomes" id="UP000199341">
    <property type="component" value="Unassembled WGS sequence"/>
</dbReference>
<dbReference type="RefSeq" id="WP_093783877.1">
    <property type="nucleotide sequence ID" value="NZ_FNIE01000004.1"/>
</dbReference>
<dbReference type="AlphaFoldDB" id="A0A1H0B6K1"/>
<keyword evidence="1" id="KW-0812">Transmembrane</keyword>
<organism evidence="2 3">
    <name type="scientific">Actinacidiphila guanduensis</name>
    <dbReference type="NCBI Taxonomy" id="310781"/>
    <lineage>
        <taxon>Bacteria</taxon>
        <taxon>Bacillati</taxon>
        <taxon>Actinomycetota</taxon>
        <taxon>Actinomycetes</taxon>
        <taxon>Kitasatosporales</taxon>
        <taxon>Streptomycetaceae</taxon>
        <taxon>Actinacidiphila</taxon>
    </lineage>
</organism>
<reference evidence="2 3" key="1">
    <citation type="submission" date="2016-10" db="EMBL/GenBank/DDBJ databases">
        <authorList>
            <person name="de Groot N.N."/>
        </authorList>
    </citation>
    <scope>NUCLEOTIDE SEQUENCE [LARGE SCALE GENOMIC DNA]</scope>
    <source>
        <strain evidence="2 3">CGMCC 4.2022</strain>
    </source>
</reference>
<name>A0A1H0B6K1_9ACTN</name>
<evidence type="ECO:0008006" key="4">
    <source>
        <dbReference type="Google" id="ProtNLM"/>
    </source>
</evidence>
<evidence type="ECO:0000313" key="2">
    <source>
        <dbReference type="EMBL" id="SDN41305.1"/>
    </source>
</evidence>
<sequence>MRVRPGEEPADALEFGAGRQWNIVGATAVLASGAVVGLAYERGVEWWLSLLLAVAVAYVAGSFLLRQRRWRAKGALVRIDGYGLAVSGGPRVPWGDIAAVERTGRDEREGVVFVARPGVAVPPPPARIPLLAVRPPGRCGSQVVFFPALLDVSAEGIMAAVHHFGDGVPVRGGGTRDVSG</sequence>
<feature type="transmembrane region" description="Helical" evidence="1">
    <location>
        <begin position="46"/>
        <end position="65"/>
    </location>
</feature>
<dbReference type="EMBL" id="FNIE01000004">
    <property type="protein sequence ID" value="SDN41305.1"/>
    <property type="molecule type" value="Genomic_DNA"/>
</dbReference>
<evidence type="ECO:0000313" key="3">
    <source>
        <dbReference type="Proteomes" id="UP000199341"/>
    </source>
</evidence>
<keyword evidence="1" id="KW-1133">Transmembrane helix</keyword>